<dbReference type="InterPro" id="IPR027414">
    <property type="entry name" value="GH95_N_dom"/>
</dbReference>
<organism evidence="3 4">
    <name type="scientific">Anisodus acutangulus</name>
    <dbReference type="NCBI Taxonomy" id="402998"/>
    <lineage>
        <taxon>Eukaryota</taxon>
        <taxon>Viridiplantae</taxon>
        <taxon>Streptophyta</taxon>
        <taxon>Embryophyta</taxon>
        <taxon>Tracheophyta</taxon>
        <taxon>Spermatophyta</taxon>
        <taxon>Magnoliopsida</taxon>
        <taxon>eudicotyledons</taxon>
        <taxon>Gunneridae</taxon>
        <taxon>Pentapetalae</taxon>
        <taxon>asterids</taxon>
        <taxon>lamiids</taxon>
        <taxon>Solanales</taxon>
        <taxon>Solanaceae</taxon>
        <taxon>Solanoideae</taxon>
        <taxon>Hyoscyameae</taxon>
        <taxon>Anisodus</taxon>
    </lineage>
</organism>
<gene>
    <name evidence="3" type="ORF">K7X08_008915</name>
</gene>
<evidence type="ECO:0000259" key="2">
    <source>
        <dbReference type="Pfam" id="PF14498"/>
    </source>
</evidence>
<feature type="domain" description="Glycosyl hydrolase family 95 N-terminal" evidence="2">
    <location>
        <begin position="35"/>
        <end position="178"/>
    </location>
</feature>
<protein>
    <recommendedName>
        <fullName evidence="2">Glycosyl hydrolase family 95 N-terminal domain-containing protein</fullName>
    </recommendedName>
</protein>
<feature type="chain" id="PRO_5040131823" description="Glycosyl hydrolase family 95 N-terminal domain-containing protein" evidence="1">
    <location>
        <begin position="20"/>
        <end position="203"/>
    </location>
</feature>
<dbReference type="EMBL" id="JAJAGQ010000001">
    <property type="protein sequence ID" value="KAJ8572404.1"/>
    <property type="molecule type" value="Genomic_DNA"/>
</dbReference>
<dbReference type="Gene3D" id="2.70.98.50">
    <property type="entry name" value="putative glycoside hydrolase family protein from bacillus halodurans"/>
    <property type="match status" value="1"/>
</dbReference>
<keyword evidence="4" id="KW-1185">Reference proteome</keyword>
<evidence type="ECO:0000313" key="4">
    <source>
        <dbReference type="Proteomes" id="UP001152561"/>
    </source>
</evidence>
<proteinExistence type="predicted"/>
<evidence type="ECO:0000256" key="1">
    <source>
        <dbReference type="SAM" id="SignalP"/>
    </source>
</evidence>
<dbReference type="PANTHER" id="PTHR31084">
    <property type="entry name" value="ALPHA-L-FUCOSIDASE 2"/>
    <property type="match status" value="1"/>
</dbReference>
<dbReference type="AlphaFoldDB" id="A0A9Q1RT02"/>
<accession>A0A9Q1RT02</accession>
<dbReference type="GO" id="GO:0004560">
    <property type="term" value="F:alpha-L-fucosidase activity"/>
    <property type="evidence" value="ECO:0007669"/>
    <property type="project" value="TreeGrafter"/>
</dbReference>
<dbReference type="Pfam" id="PF14498">
    <property type="entry name" value="Glyco_hyd_65N_2"/>
    <property type="match status" value="1"/>
</dbReference>
<name>A0A9Q1RT02_9SOLA</name>
<dbReference type="PANTHER" id="PTHR31084:SF0">
    <property type="entry name" value="ALPHA-L-FUCOSIDASE 2"/>
    <property type="match status" value="1"/>
</dbReference>
<evidence type="ECO:0000313" key="3">
    <source>
        <dbReference type="EMBL" id="KAJ8572404.1"/>
    </source>
</evidence>
<dbReference type="OrthoDB" id="2848340at2759"/>
<keyword evidence="1" id="KW-0732">Signal</keyword>
<sequence length="203" mass="22724">MHSFNWFLIILFCFGDVKLEINDSFLIGDFILMKVYQLLGDIKLEFDDSQETLQEEKYERVLDLDTATMKVNYSMGDAEFAREYFASNPDQVIAAKVSAYKSGCLAFTLSMDSKMHHHTCVSGNNKITMEGSCPGKRKTPKADANDNPKGIQFAAILDLQINEGSACEPARHMELHVRATMGLCPSLEYQSSNELLACTLVQS</sequence>
<comment type="caution">
    <text evidence="3">The sequence shown here is derived from an EMBL/GenBank/DDBJ whole genome shotgun (WGS) entry which is preliminary data.</text>
</comment>
<dbReference type="Proteomes" id="UP001152561">
    <property type="component" value="Unassembled WGS sequence"/>
</dbReference>
<reference evidence="4" key="1">
    <citation type="journal article" date="2023" name="Proc. Natl. Acad. Sci. U.S.A.">
        <title>Genomic and structural basis for evolution of tropane alkaloid biosynthesis.</title>
        <authorList>
            <person name="Wanga Y.-J."/>
            <person name="Taina T."/>
            <person name="Yua J.-Y."/>
            <person name="Lia J."/>
            <person name="Xua B."/>
            <person name="Chenc J."/>
            <person name="D'Auriad J.C."/>
            <person name="Huanga J.-P."/>
            <person name="Huanga S.-X."/>
        </authorList>
    </citation>
    <scope>NUCLEOTIDE SEQUENCE [LARGE SCALE GENOMIC DNA]</scope>
    <source>
        <strain evidence="4">cv. KIB-2019</strain>
    </source>
</reference>
<feature type="signal peptide" evidence="1">
    <location>
        <begin position="1"/>
        <end position="19"/>
    </location>
</feature>